<evidence type="ECO:0000256" key="11">
    <source>
        <dbReference type="ARBA" id="ARBA00023221"/>
    </source>
</evidence>
<dbReference type="EC" id="2.7.4.2" evidence="3 13"/>
<keyword evidence="6" id="KW-0547">Nucleotide-binding</keyword>
<comment type="similarity">
    <text evidence="2 13">Belongs to the GHMP kinase family. Mevalonate kinase subfamily.</text>
</comment>
<evidence type="ECO:0000256" key="3">
    <source>
        <dbReference type="ARBA" id="ARBA00012958"/>
    </source>
</evidence>
<dbReference type="KEGG" id="cdep:91085427"/>
<evidence type="ECO:0000256" key="12">
    <source>
        <dbReference type="ARBA" id="ARBA00029326"/>
    </source>
</evidence>
<dbReference type="PIRSF" id="PIRSF017288">
    <property type="entry name" value="PMK_GHMP_euk"/>
    <property type="match status" value="1"/>
</dbReference>
<comment type="catalytic activity">
    <reaction evidence="12">
        <text>(R)-5-phosphomevalonate + ATP = (R)-5-diphosphomevalonate + ADP</text>
        <dbReference type="Rhea" id="RHEA:16341"/>
        <dbReference type="ChEBI" id="CHEBI:30616"/>
        <dbReference type="ChEBI" id="CHEBI:57557"/>
        <dbReference type="ChEBI" id="CHEBI:58146"/>
        <dbReference type="ChEBI" id="CHEBI:456216"/>
        <dbReference type="EC" id="2.7.4.2"/>
    </reaction>
    <physiologicalReaction direction="left-to-right" evidence="12">
        <dbReference type="Rhea" id="RHEA:16342"/>
    </physiologicalReaction>
</comment>
<evidence type="ECO:0000256" key="7">
    <source>
        <dbReference type="ARBA" id="ARBA00022777"/>
    </source>
</evidence>
<protein>
    <recommendedName>
        <fullName evidence="3 13">Phosphomevalonate kinase</fullName>
        <ecNumber evidence="3 13">2.7.4.2</ecNumber>
    </recommendedName>
</protein>
<dbReference type="SUPFAM" id="SSF54211">
    <property type="entry name" value="Ribosomal protein S5 domain 2-like"/>
    <property type="match status" value="1"/>
</dbReference>
<evidence type="ECO:0000256" key="13">
    <source>
        <dbReference type="PIRNR" id="PIRNR017288"/>
    </source>
</evidence>
<accession>A0AAJ8LYS7</accession>
<reference evidence="14" key="1">
    <citation type="submission" date="2016-06" db="EMBL/GenBank/DDBJ databases">
        <authorList>
            <person name="Cuomo C."/>
            <person name="Litvintseva A."/>
            <person name="Heitman J."/>
            <person name="Chen Y."/>
            <person name="Sun S."/>
            <person name="Springer D."/>
            <person name="Dromer F."/>
            <person name="Young S."/>
            <person name="Zeng Q."/>
            <person name="Chapman S."/>
            <person name="Gujja S."/>
            <person name="Saif S."/>
            <person name="Birren B."/>
        </authorList>
    </citation>
    <scope>NUCLEOTIDE SEQUENCE</scope>
    <source>
        <strain evidence="14">CBS 7841</strain>
    </source>
</reference>
<evidence type="ECO:0000313" key="15">
    <source>
        <dbReference type="Proteomes" id="UP000094043"/>
    </source>
</evidence>
<keyword evidence="10 13" id="KW-0443">Lipid metabolism</keyword>
<organism evidence="14 15">
    <name type="scientific">Cryptococcus depauperatus CBS 7841</name>
    <dbReference type="NCBI Taxonomy" id="1295531"/>
    <lineage>
        <taxon>Eukaryota</taxon>
        <taxon>Fungi</taxon>
        <taxon>Dikarya</taxon>
        <taxon>Basidiomycota</taxon>
        <taxon>Agaricomycotina</taxon>
        <taxon>Tremellomycetes</taxon>
        <taxon>Tremellales</taxon>
        <taxon>Cryptococcaceae</taxon>
        <taxon>Cryptococcus</taxon>
    </lineage>
</organism>
<dbReference type="PANTHER" id="PTHR31814:SF2">
    <property type="entry name" value="PHOSPHOMEVALONATE KINASE"/>
    <property type="match status" value="1"/>
</dbReference>
<dbReference type="GO" id="GO:0019287">
    <property type="term" value="P:isopentenyl diphosphate biosynthetic process, mevalonate pathway"/>
    <property type="evidence" value="ECO:0007669"/>
    <property type="project" value="UniProtKB-UniRule"/>
</dbReference>
<keyword evidence="11 13" id="KW-0753">Steroid metabolism</keyword>
<evidence type="ECO:0000256" key="6">
    <source>
        <dbReference type="ARBA" id="ARBA00022741"/>
    </source>
</evidence>
<dbReference type="Proteomes" id="UP000094043">
    <property type="component" value="Chromosome 1"/>
</dbReference>
<comment type="pathway">
    <text evidence="1 13">Isoprenoid biosynthesis; isopentenyl diphosphate biosynthesis via mevalonate pathway; isopentenyl diphosphate from (R)-mevalonate: step 2/3.</text>
</comment>
<keyword evidence="9 13" id="KW-0752">Steroid biosynthesis</keyword>
<dbReference type="GO" id="GO:0004631">
    <property type="term" value="F:phosphomevalonate kinase activity"/>
    <property type="evidence" value="ECO:0007669"/>
    <property type="project" value="UniProtKB-UniRule"/>
</dbReference>
<proteinExistence type="inferred from homology"/>
<keyword evidence="4 13" id="KW-0444">Lipid biosynthesis</keyword>
<evidence type="ECO:0000313" key="14">
    <source>
        <dbReference type="EMBL" id="WVN86055.1"/>
    </source>
</evidence>
<keyword evidence="8" id="KW-0067">ATP-binding</keyword>
<name>A0AAJ8LYS7_9TREE</name>
<reference evidence="14" key="2">
    <citation type="journal article" date="2022" name="Elife">
        <title>Obligate sexual reproduction of a homothallic fungus closely related to the Cryptococcus pathogenic species complex.</title>
        <authorList>
            <person name="Passer A.R."/>
            <person name="Clancey S.A."/>
            <person name="Shea T."/>
            <person name="David-Palma M."/>
            <person name="Averette A.F."/>
            <person name="Boekhout T."/>
            <person name="Porcel B.M."/>
            <person name="Nowrousian M."/>
            <person name="Cuomo C.A."/>
            <person name="Sun S."/>
            <person name="Heitman J."/>
            <person name="Coelho M.A."/>
        </authorList>
    </citation>
    <scope>NUCLEOTIDE SEQUENCE</scope>
    <source>
        <strain evidence="14">CBS 7841</strain>
    </source>
</reference>
<dbReference type="Gene3D" id="3.30.230.10">
    <property type="match status" value="1"/>
</dbReference>
<evidence type="ECO:0000256" key="4">
    <source>
        <dbReference type="ARBA" id="ARBA00022516"/>
    </source>
</evidence>
<evidence type="ECO:0000256" key="1">
    <source>
        <dbReference type="ARBA" id="ARBA00005017"/>
    </source>
</evidence>
<dbReference type="PANTHER" id="PTHR31814">
    <property type="match status" value="1"/>
</dbReference>
<evidence type="ECO:0000256" key="10">
    <source>
        <dbReference type="ARBA" id="ARBA00023098"/>
    </source>
</evidence>
<keyword evidence="5 13" id="KW-0808">Transferase</keyword>
<dbReference type="InterPro" id="IPR020568">
    <property type="entry name" value="Ribosomal_Su5_D2-typ_SF"/>
</dbReference>
<dbReference type="GO" id="GO:0006696">
    <property type="term" value="P:ergosterol biosynthetic process"/>
    <property type="evidence" value="ECO:0007669"/>
    <property type="project" value="TreeGrafter"/>
</dbReference>
<evidence type="ECO:0000256" key="5">
    <source>
        <dbReference type="ARBA" id="ARBA00022679"/>
    </source>
</evidence>
<dbReference type="GO" id="GO:0010142">
    <property type="term" value="P:farnesyl diphosphate biosynthetic process, mevalonate pathway"/>
    <property type="evidence" value="ECO:0007669"/>
    <property type="project" value="TreeGrafter"/>
</dbReference>
<evidence type="ECO:0000256" key="2">
    <source>
        <dbReference type="ARBA" id="ARBA00006495"/>
    </source>
</evidence>
<dbReference type="InterPro" id="IPR016005">
    <property type="entry name" value="Erg8"/>
</dbReference>
<keyword evidence="15" id="KW-1185">Reference proteome</keyword>
<dbReference type="InterPro" id="IPR014721">
    <property type="entry name" value="Ribsml_uS5_D2-typ_fold_subgr"/>
</dbReference>
<evidence type="ECO:0000256" key="8">
    <source>
        <dbReference type="ARBA" id="ARBA00022840"/>
    </source>
</evidence>
<gene>
    <name evidence="14" type="ORF">L203_101213</name>
</gene>
<dbReference type="GO" id="GO:0005777">
    <property type="term" value="C:peroxisome"/>
    <property type="evidence" value="ECO:0007669"/>
    <property type="project" value="TreeGrafter"/>
</dbReference>
<evidence type="ECO:0000256" key="9">
    <source>
        <dbReference type="ARBA" id="ARBA00022955"/>
    </source>
</evidence>
<dbReference type="GeneID" id="91085427"/>
<dbReference type="InterPro" id="IPR035102">
    <property type="entry name" value="Phosphomevalonate_kinase"/>
</dbReference>
<dbReference type="RefSeq" id="XP_066066755.1">
    <property type="nucleotide sequence ID" value="XM_066210658.1"/>
</dbReference>
<dbReference type="GO" id="GO:0005524">
    <property type="term" value="F:ATP binding"/>
    <property type="evidence" value="ECO:0007669"/>
    <property type="project" value="UniProtKB-UniRule"/>
</dbReference>
<reference evidence="14" key="3">
    <citation type="submission" date="2024-01" db="EMBL/GenBank/DDBJ databases">
        <authorList>
            <person name="Coelho M.A."/>
            <person name="David-Palma M."/>
            <person name="Shea T."/>
            <person name="Sun S."/>
            <person name="Cuomo C.A."/>
            <person name="Heitman J."/>
        </authorList>
    </citation>
    <scope>NUCLEOTIDE SEQUENCE</scope>
    <source>
        <strain evidence="14">CBS 7841</strain>
    </source>
</reference>
<keyword evidence="7 13" id="KW-0418">Kinase</keyword>
<dbReference type="EMBL" id="CP143784">
    <property type="protein sequence ID" value="WVN86055.1"/>
    <property type="molecule type" value="Genomic_DNA"/>
</dbReference>
<dbReference type="AlphaFoldDB" id="A0AAJ8LYS7"/>
<sequence length="506" mass="55379">MGKRTIISAPGKVLVTGGYLVLDRQYSGLVIATSSRFYSCAKHSSTPNNGEARVSIKAGQFPEEESTWEYALWISTENCKTKLQLVQMNEDVTGSNKFVTIAVTKALEYAYYLILSGGASDDAAIKELVKNIRGDGSGLEVVVFADNDFYSQRESLSSLCLPARFLSLSHLAPFTRLRRPIPQTNKTGLGSSATLTTSLIASLLVQLGVITLTSDGAIDEHHLDRIHAISQLAHCEAQGKVGSGFDVSSAVYGSHLYTRFSPDILKSLMGIPPFSFNFLEAIKPSKWDNKVNSFRLPKYLQLLLADVDAGTDTPKFVVKVLKWREINKEEATDVWTRLDSANRTLKNGLRDLVAAENDDDYGDVMTKAVGWNFSKPPTYSSSSSTAALLYDVAQALSNIRVLMREMSEKSGVPIEPVMQTRLLDSCSALPGVLGGGVPGAGGYDALYLFVIDPPLLESPSPIDRVDEIWSSWKEMDVCPLSSRQCDEGLRNEDVDKVQPLKEALGW</sequence>